<reference evidence="3" key="1">
    <citation type="journal article" date="2019" name="Int. J. Syst. Evol. Microbiol.">
        <title>The Global Catalogue of Microorganisms (GCM) 10K type strain sequencing project: providing services to taxonomists for standard genome sequencing and annotation.</title>
        <authorList>
            <consortium name="The Broad Institute Genomics Platform"/>
            <consortium name="The Broad Institute Genome Sequencing Center for Infectious Disease"/>
            <person name="Wu L."/>
            <person name="Ma J."/>
        </authorList>
    </citation>
    <scope>NUCLEOTIDE SEQUENCE [LARGE SCALE GENOMIC DNA]</scope>
    <source>
        <strain evidence="3">CCUG 59778</strain>
    </source>
</reference>
<protein>
    <submittedName>
        <fullName evidence="2">HD domain-containing protein</fullName>
    </submittedName>
</protein>
<dbReference type="CDD" id="cd00077">
    <property type="entry name" value="HDc"/>
    <property type="match status" value="1"/>
</dbReference>
<keyword evidence="3" id="KW-1185">Reference proteome</keyword>
<dbReference type="Proteomes" id="UP001595817">
    <property type="component" value="Unassembled WGS sequence"/>
</dbReference>
<dbReference type="PANTHER" id="PTHR33594:SF1">
    <property type="entry name" value="HD_PDEASE DOMAIN-CONTAINING PROTEIN"/>
    <property type="match status" value="1"/>
</dbReference>
<sequence>MTDQIEKFRGLVRSVYDQFDASHDWQHIERVWNNAQIILEDEPEADRFTVEIAVLLHDVSDPKYAGQDGKSKEKELLLKLGLTEEEKKKSSKL</sequence>
<feature type="domain" description="HD" evidence="1">
    <location>
        <begin position="25"/>
        <end position="63"/>
    </location>
</feature>
<organism evidence="2 3">
    <name type="scientific">Chungangia koreensis</name>
    <dbReference type="NCBI Taxonomy" id="752657"/>
    <lineage>
        <taxon>Bacteria</taxon>
        <taxon>Bacillati</taxon>
        <taxon>Bacillota</taxon>
        <taxon>Bacilli</taxon>
        <taxon>Lactobacillales</taxon>
        <taxon>Chungangia</taxon>
    </lineage>
</organism>
<dbReference type="InterPro" id="IPR006674">
    <property type="entry name" value="HD_domain"/>
</dbReference>
<dbReference type="PANTHER" id="PTHR33594">
    <property type="entry name" value="SUPERFAMILY HYDROLASE, PUTATIVE (AFU_ORTHOLOGUE AFUA_1G03035)-RELATED"/>
    <property type="match status" value="1"/>
</dbReference>
<dbReference type="InterPro" id="IPR003607">
    <property type="entry name" value="HD/PDEase_dom"/>
</dbReference>
<gene>
    <name evidence="2" type="ORF">ACFOZY_12840</name>
</gene>
<evidence type="ECO:0000313" key="2">
    <source>
        <dbReference type="EMBL" id="MFC4411309.1"/>
    </source>
</evidence>
<evidence type="ECO:0000313" key="3">
    <source>
        <dbReference type="Proteomes" id="UP001595817"/>
    </source>
</evidence>
<name>A0ABV8X8G0_9LACT</name>
<comment type="caution">
    <text evidence="2">The sequence shown here is derived from an EMBL/GenBank/DDBJ whole genome shotgun (WGS) entry which is preliminary data.</text>
</comment>
<accession>A0ABV8X8G0</accession>
<proteinExistence type="predicted"/>
<dbReference type="RefSeq" id="WP_378156079.1">
    <property type="nucleotide sequence ID" value="NZ_JBHSEC010000019.1"/>
</dbReference>
<dbReference type="EMBL" id="JBHSEC010000019">
    <property type="protein sequence ID" value="MFC4411309.1"/>
    <property type="molecule type" value="Genomic_DNA"/>
</dbReference>
<dbReference type="Gene3D" id="1.10.472.50">
    <property type="entry name" value="HD-domain/PDEase-like"/>
    <property type="match status" value="1"/>
</dbReference>
<evidence type="ECO:0000259" key="1">
    <source>
        <dbReference type="Pfam" id="PF01966"/>
    </source>
</evidence>
<dbReference type="SUPFAM" id="SSF109604">
    <property type="entry name" value="HD-domain/PDEase-like"/>
    <property type="match status" value="1"/>
</dbReference>
<dbReference type="Pfam" id="PF01966">
    <property type="entry name" value="HD"/>
    <property type="match status" value="1"/>
</dbReference>